<dbReference type="AlphaFoldDB" id="A0A6S7IQB6"/>
<organism evidence="1 2">
    <name type="scientific">Paramuricea clavata</name>
    <name type="common">Red gorgonian</name>
    <name type="synonym">Violescent sea-whip</name>
    <dbReference type="NCBI Taxonomy" id="317549"/>
    <lineage>
        <taxon>Eukaryota</taxon>
        <taxon>Metazoa</taxon>
        <taxon>Cnidaria</taxon>
        <taxon>Anthozoa</taxon>
        <taxon>Octocorallia</taxon>
        <taxon>Malacalcyonacea</taxon>
        <taxon>Plexauridae</taxon>
        <taxon>Paramuricea</taxon>
    </lineage>
</organism>
<protein>
    <submittedName>
        <fullName evidence="1">Uncharacterized protein</fullName>
    </submittedName>
</protein>
<evidence type="ECO:0000313" key="2">
    <source>
        <dbReference type="Proteomes" id="UP001152795"/>
    </source>
</evidence>
<feature type="non-terminal residue" evidence="1">
    <location>
        <position position="131"/>
    </location>
</feature>
<reference evidence="1" key="1">
    <citation type="submission" date="2020-04" db="EMBL/GenBank/DDBJ databases">
        <authorList>
            <person name="Alioto T."/>
            <person name="Alioto T."/>
            <person name="Gomez Garrido J."/>
        </authorList>
    </citation>
    <scope>NUCLEOTIDE SEQUENCE</scope>
    <source>
        <strain evidence="1">A484AB</strain>
    </source>
</reference>
<sequence length="131" mass="14773">MAYKRHKNYVNNLIKSTKAEYFKTKLGNTKNSYDSWQTINSLLNKKSKTTEVNQLKMDNRVITGDQNIAACFNDYFATIGSKLAENITENGADPLRLVSPIKNDFCFKNINASELSDTLAQIKTKKSPGID</sequence>
<evidence type="ECO:0000313" key="1">
    <source>
        <dbReference type="EMBL" id="CAB4019886.1"/>
    </source>
</evidence>
<name>A0A6S7IQB6_PARCT</name>
<dbReference type="OrthoDB" id="410381at2759"/>
<proteinExistence type="predicted"/>
<dbReference type="Proteomes" id="UP001152795">
    <property type="component" value="Unassembled WGS sequence"/>
</dbReference>
<gene>
    <name evidence="1" type="ORF">PACLA_8A002509</name>
</gene>
<dbReference type="EMBL" id="CACRXK020010672">
    <property type="protein sequence ID" value="CAB4019886.1"/>
    <property type="molecule type" value="Genomic_DNA"/>
</dbReference>
<comment type="caution">
    <text evidence="1">The sequence shown here is derived from an EMBL/GenBank/DDBJ whole genome shotgun (WGS) entry which is preliminary data.</text>
</comment>
<keyword evidence="2" id="KW-1185">Reference proteome</keyword>
<accession>A0A6S7IQB6</accession>